<dbReference type="EMBL" id="KD014794">
    <property type="protein sequence ID" value="EMS67804.1"/>
    <property type="molecule type" value="Genomic_DNA"/>
</dbReference>
<sequence length="106" mass="12524">MREREKEGEEHRWWFERCRLHPRTIFVTRSRLLPHPSSSRMATEASPVRLVVFHSVEELSMLKIFSRIIASLNMKDSLMCQSQLGEAFLDSWLTTTITTRRSRGVF</sequence>
<organism evidence="1">
    <name type="scientific">Triticum urartu</name>
    <name type="common">Red wild einkorn</name>
    <name type="synonym">Crithodium urartu</name>
    <dbReference type="NCBI Taxonomy" id="4572"/>
    <lineage>
        <taxon>Eukaryota</taxon>
        <taxon>Viridiplantae</taxon>
        <taxon>Streptophyta</taxon>
        <taxon>Embryophyta</taxon>
        <taxon>Tracheophyta</taxon>
        <taxon>Spermatophyta</taxon>
        <taxon>Magnoliopsida</taxon>
        <taxon>Liliopsida</taxon>
        <taxon>Poales</taxon>
        <taxon>Poaceae</taxon>
        <taxon>BOP clade</taxon>
        <taxon>Pooideae</taxon>
        <taxon>Triticodae</taxon>
        <taxon>Triticeae</taxon>
        <taxon>Triticinae</taxon>
        <taxon>Triticum</taxon>
    </lineage>
</organism>
<dbReference type="AlphaFoldDB" id="M8B2K8"/>
<name>M8B2K8_TRIUA</name>
<accession>M8B2K8</accession>
<protein>
    <submittedName>
        <fullName evidence="1">Uncharacterized protein</fullName>
    </submittedName>
</protein>
<evidence type="ECO:0000313" key="1">
    <source>
        <dbReference type="EMBL" id="EMS67804.1"/>
    </source>
</evidence>
<reference evidence="1" key="1">
    <citation type="journal article" date="2013" name="Nature">
        <title>Draft genome of the wheat A-genome progenitor Triticum urartu.</title>
        <authorList>
            <person name="Ling H.Q."/>
            <person name="Zhao S."/>
            <person name="Liu D."/>
            <person name="Wang J."/>
            <person name="Sun H."/>
            <person name="Zhang C."/>
            <person name="Fan H."/>
            <person name="Li D."/>
            <person name="Dong L."/>
            <person name="Tao Y."/>
            <person name="Gao C."/>
            <person name="Wu H."/>
            <person name="Li Y."/>
            <person name="Cui Y."/>
            <person name="Guo X."/>
            <person name="Zheng S."/>
            <person name="Wang B."/>
            <person name="Yu K."/>
            <person name="Liang Q."/>
            <person name="Yang W."/>
            <person name="Lou X."/>
            <person name="Chen J."/>
            <person name="Feng M."/>
            <person name="Jian J."/>
            <person name="Zhang X."/>
            <person name="Luo G."/>
            <person name="Jiang Y."/>
            <person name="Liu J."/>
            <person name="Wang Z."/>
            <person name="Sha Y."/>
            <person name="Zhang B."/>
            <person name="Wu H."/>
            <person name="Tang D."/>
            <person name="Shen Q."/>
            <person name="Xue P."/>
            <person name="Zou S."/>
            <person name="Wang X."/>
            <person name="Liu X."/>
            <person name="Wang F."/>
            <person name="Yang Y."/>
            <person name="An X."/>
            <person name="Dong Z."/>
            <person name="Zhang K."/>
            <person name="Zhang X."/>
            <person name="Luo M.C."/>
            <person name="Dvorak J."/>
            <person name="Tong Y."/>
            <person name="Wang J."/>
            <person name="Yang H."/>
            <person name="Li Z."/>
            <person name="Wang D."/>
            <person name="Zhang A."/>
            <person name="Wang J."/>
        </authorList>
    </citation>
    <scope>NUCLEOTIDE SEQUENCE</scope>
</reference>
<dbReference type="OMA" id="GEEHRWW"/>
<proteinExistence type="predicted"/>
<gene>
    <name evidence="1" type="ORF">TRIUR3_26588</name>
</gene>